<feature type="compositionally biased region" description="Basic and acidic residues" evidence="3">
    <location>
        <begin position="338"/>
        <end position="374"/>
    </location>
</feature>
<dbReference type="Pfam" id="PF01903">
    <property type="entry name" value="CbiX"/>
    <property type="match status" value="2"/>
</dbReference>
<evidence type="ECO:0000256" key="1">
    <source>
        <dbReference type="ARBA" id="ARBA00022723"/>
    </source>
</evidence>
<evidence type="ECO:0000256" key="2">
    <source>
        <dbReference type="ARBA" id="ARBA00023239"/>
    </source>
</evidence>
<dbReference type="Gene3D" id="3.40.50.1400">
    <property type="match status" value="2"/>
</dbReference>
<feature type="compositionally biased region" description="Basic and acidic residues" evidence="3">
    <location>
        <begin position="291"/>
        <end position="303"/>
    </location>
</feature>
<keyword evidence="5" id="KW-1185">Reference proteome</keyword>
<reference evidence="4 5" key="1">
    <citation type="submission" date="2024-09" db="EMBL/GenBank/DDBJ databases">
        <authorList>
            <person name="Sun Q."/>
            <person name="Mori K."/>
        </authorList>
    </citation>
    <scope>NUCLEOTIDE SEQUENCE [LARGE SCALE GENOMIC DNA]</scope>
    <source>
        <strain evidence="4 5">TISTR 2452</strain>
    </source>
</reference>
<dbReference type="Proteomes" id="UP001589747">
    <property type="component" value="Unassembled WGS sequence"/>
</dbReference>
<accession>A0ABV5KU56</accession>
<comment type="caution">
    <text evidence="4">The sequence shown here is derived from an EMBL/GenBank/DDBJ whole genome shotgun (WGS) entry which is preliminary data.</text>
</comment>
<dbReference type="SUPFAM" id="SSF53800">
    <property type="entry name" value="Chelatase"/>
    <property type="match status" value="1"/>
</dbReference>
<gene>
    <name evidence="4" type="ORF">ACFFSY_16965</name>
</gene>
<dbReference type="CDD" id="cd03416">
    <property type="entry name" value="CbiX_SirB_N"/>
    <property type="match status" value="1"/>
</dbReference>
<dbReference type="PANTHER" id="PTHR33542">
    <property type="entry name" value="SIROHYDROCHLORIN FERROCHELATASE, CHLOROPLASTIC"/>
    <property type="match status" value="1"/>
</dbReference>
<dbReference type="RefSeq" id="WP_377496110.1">
    <property type="nucleotide sequence ID" value="NZ_JBHMDO010000027.1"/>
</dbReference>
<dbReference type="InterPro" id="IPR050963">
    <property type="entry name" value="Sirohydro_Cobaltochel/CbiX"/>
</dbReference>
<dbReference type="EMBL" id="JBHMDO010000027">
    <property type="protein sequence ID" value="MFB9327622.1"/>
    <property type="molecule type" value="Genomic_DNA"/>
</dbReference>
<evidence type="ECO:0000313" key="4">
    <source>
        <dbReference type="EMBL" id="MFB9327622.1"/>
    </source>
</evidence>
<keyword evidence="2" id="KW-0456">Lyase</keyword>
<organism evidence="4 5">
    <name type="scientific">Paenibacillus aurantiacus</name>
    <dbReference type="NCBI Taxonomy" id="1936118"/>
    <lineage>
        <taxon>Bacteria</taxon>
        <taxon>Bacillati</taxon>
        <taxon>Bacillota</taxon>
        <taxon>Bacilli</taxon>
        <taxon>Bacillales</taxon>
        <taxon>Paenibacillaceae</taxon>
        <taxon>Paenibacillus</taxon>
    </lineage>
</organism>
<feature type="region of interest" description="Disordered" evidence="3">
    <location>
        <begin position="269"/>
        <end position="387"/>
    </location>
</feature>
<evidence type="ECO:0000313" key="5">
    <source>
        <dbReference type="Proteomes" id="UP001589747"/>
    </source>
</evidence>
<dbReference type="CDD" id="cd03414">
    <property type="entry name" value="CbiX_SirB_C"/>
    <property type="match status" value="1"/>
</dbReference>
<feature type="compositionally biased region" description="Basic residues" evidence="3">
    <location>
        <begin position="281"/>
        <end position="290"/>
    </location>
</feature>
<evidence type="ECO:0000256" key="3">
    <source>
        <dbReference type="SAM" id="MobiDB-lite"/>
    </source>
</evidence>
<protein>
    <submittedName>
        <fullName evidence="4">Sirohydrochlorin chelatase</fullName>
    </submittedName>
</protein>
<sequence length="387" mass="44212">MDAVLFVGHGSRDAEGNDEVRAFVSAIADRLEGLLVETCFLEFEKPTLDQGLDKCAALGAKRVAVIPITLFSAGHAKLHIPAAIDEARERHAGVQFIYGRPIGVHDQVLEILAARLRESGLDPEAELRDTAVLVVGRGSSDPDANSDLFKISRLFWERLKVGYVETAFMGVTDPLVEAGAERCLKLGAKHVIVLPYFLFTGVLIKRMEDMLESLQARYPEHVFTLARYFGFHPTLQTILLERAREALGEEVKMNCDMCQYRLAAAAEHRHHHHHHDDDGHHHGHHGHDHGHHHEHDHNHEHDHEHHHHDHHGHEHHRMHDHEHQYVQGNHEHHHHDHDHHGHEHRHESDHEQNHDHDHHHGRDDGRRHDDERGQQARPAALASEGLL</sequence>
<proteinExistence type="predicted"/>
<dbReference type="PANTHER" id="PTHR33542:SF3">
    <property type="entry name" value="SIROHYDROCHLORIN FERROCHELATASE, CHLOROPLASTIC"/>
    <property type="match status" value="1"/>
</dbReference>
<dbReference type="InterPro" id="IPR002762">
    <property type="entry name" value="CbiX-like"/>
</dbReference>
<feature type="compositionally biased region" description="Basic residues" evidence="3">
    <location>
        <begin position="304"/>
        <end position="316"/>
    </location>
</feature>
<keyword evidence="1" id="KW-0479">Metal-binding</keyword>
<name>A0ABV5KU56_9BACL</name>